<evidence type="ECO:0000256" key="1">
    <source>
        <dbReference type="SAM" id="MobiDB-lite"/>
    </source>
</evidence>
<organism evidence="2 3">
    <name type="scientific">Stylosanthes scabra</name>
    <dbReference type="NCBI Taxonomy" id="79078"/>
    <lineage>
        <taxon>Eukaryota</taxon>
        <taxon>Viridiplantae</taxon>
        <taxon>Streptophyta</taxon>
        <taxon>Embryophyta</taxon>
        <taxon>Tracheophyta</taxon>
        <taxon>Spermatophyta</taxon>
        <taxon>Magnoliopsida</taxon>
        <taxon>eudicotyledons</taxon>
        <taxon>Gunneridae</taxon>
        <taxon>Pentapetalae</taxon>
        <taxon>rosids</taxon>
        <taxon>fabids</taxon>
        <taxon>Fabales</taxon>
        <taxon>Fabaceae</taxon>
        <taxon>Papilionoideae</taxon>
        <taxon>50 kb inversion clade</taxon>
        <taxon>dalbergioids sensu lato</taxon>
        <taxon>Dalbergieae</taxon>
        <taxon>Pterocarpus clade</taxon>
        <taxon>Stylosanthes</taxon>
    </lineage>
</organism>
<comment type="caution">
    <text evidence="2">The sequence shown here is derived from an EMBL/GenBank/DDBJ whole genome shotgun (WGS) entry which is preliminary data.</text>
</comment>
<gene>
    <name evidence="2" type="ORF">PIB30_101825</name>
</gene>
<evidence type="ECO:0000313" key="2">
    <source>
        <dbReference type="EMBL" id="MED6153419.1"/>
    </source>
</evidence>
<feature type="region of interest" description="Disordered" evidence="1">
    <location>
        <begin position="159"/>
        <end position="178"/>
    </location>
</feature>
<name>A0ABU6TY18_9FABA</name>
<accession>A0ABU6TY18</accession>
<feature type="compositionally biased region" description="Basic and acidic residues" evidence="1">
    <location>
        <begin position="159"/>
        <end position="171"/>
    </location>
</feature>
<protein>
    <submittedName>
        <fullName evidence="2">Uncharacterized protein</fullName>
    </submittedName>
</protein>
<proteinExistence type="predicted"/>
<reference evidence="2 3" key="1">
    <citation type="journal article" date="2023" name="Plants (Basel)">
        <title>Bridging the Gap: Combining Genomics and Transcriptomics Approaches to Understand Stylosanthes scabra, an Orphan Legume from the Brazilian Caatinga.</title>
        <authorList>
            <person name="Ferreira-Neto J.R.C."/>
            <person name="da Silva M.D."/>
            <person name="Binneck E."/>
            <person name="de Melo N.F."/>
            <person name="da Silva R.H."/>
            <person name="de Melo A.L.T.M."/>
            <person name="Pandolfi V."/>
            <person name="Bustamante F.O."/>
            <person name="Brasileiro-Vidal A.C."/>
            <person name="Benko-Iseppon A.M."/>
        </authorList>
    </citation>
    <scope>NUCLEOTIDE SEQUENCE [LARGE SCALE GENOMIC DNA]</scope>
    <source>
        <tissue evidence="2">Leaves</tissue>
    </source>
</reference>
<dbReference type="Proteomes" id="UP001341840">
    <property type="component" value="Unassembled WGS sequence"/>
</dbReference>
<keyword evidence="3" id="KW-1185">Reference proteome</keyword>
<sequence length="178" mass="19585">MFVSASPSTTVSSSCSSTKWLLELGPSISTKVVAIESQPPYCLTGDFLEMITYKCISELKEVVEERKTGRRNSRDRGEKERMTVPAGLGAAVTVAIESNGEEPGAVKRREGRRTARRCTKVTVPLSSELAVAEEERKAIVSDAIDACRRRWFETKMVEGASLREKSKRDTVEEASPSP</sequence>
<evidence type="ECO:0000313" key="3">
    <source>
        <dbReference type="Proteomes" id="UP001341840"/>
    </source>
</evidence>
<dbReference type="EMBL" id="JASCZI010093658">
    <property type="protein sequence ID" value="MED6153419.1"/>
    <property type="molecule type" value="Genomic_DNA"/>
</dbReference>